<dbReference type="Proteomes" id="UP000664132">
    <property type="component" value="Unassembled WGS sequence"/>
</dbReference>
<feature type="chain" id="PRO_5034979803" description="Glycoside hydrolase family 71 protein" evidence="1">
    <location>
        <begin position="22"/>
        <end position="1353"/>
    </location>
</feature>
<name>A0A8H7T3D1_9HELO</name>
<organism evidence="2 3">
    <name type="scientific">Cadophora malorum</name>
    <dbReference type="NCBI Taxonomy" id="108018"/>
    <lineage>
        <taxon>Eukaryota</taxon>
        <taxon>Fungi</taxon>
        <taxon>Dikarya</taxon>
        <taxon>Ascomycota</taxon>
        <taxon>Pezizomycotina</taxon>
        <taxon>Leotiomycetes</taxon>
        <taxon>Helotiales</taxon>
        <taxon>Ploettnerulaceae</taxon>
        <taxon>Cadophora</taxon>
    </lineage>
</organism>
<proteinExistence type="predicted"/>
<dbReference type="PANTHER" id="PTHR43173:SF33">
    <property type="entry name" value="ASCUS WALL ENDO-1,3-ALPHA-GLUCANASE-RELATED"/>
    <property type="match status" value="1"/>
</dbReference>
<dbReference type="Pfam" id="PF03659">
    <property type="entry name" value="Glyco_hydro_71"/>
    <property type="match status" value="1"/>
</dbReference>
<gene>
    <name evidence="2" type="ORF">IFR04_014150</name>
</gene>
<sequence>MMKFGTHAILIALLGLHQIHAKAVFAHFMVSNAANFSLDDWANDIDAAITAHIDAFALNVAYGDETTDGSLSNAFTVANEKGFKLFFSFDYPGGTMPWPASSVTAYLKEYGPNGAYYLYNGQPFVSTFEGPANSADWIDIKAETNCFFMPDWSSLGADAAITKQPGVPDGLFSWAAWPYGPNDMFDIFDASYRQYLGHLPYMMPVSPWFFTNLPGFSKNWLWNGDHLWYDRWQEVLVVQPEFVEIITWNDWGESHYIGPLHDHSYSAFEIGRAPYNYALNMPHDGWRLFLPYAIDMYKHNISTVTQEGMVVWYRLAPGTACTTGGTTGNTISQYQCEYAPSDVVEDAVFYSALLSGPSSVSVSIGGVVQEGSWRNTPSGGIGIYHGSVPFNGLLGPVIVTVNAVGSVTGPDISTSCTDNIQNWNAWVGSAQGASVDVTPTSTVGEDGCIAGTGIGNYEGLCNFCCAYDYCPIGTCTCTALGPPVPTPPADGSNGYPTAESDSTYKGLCSFACIHGYCPDNVCSHVEVPAPDPPTEGPFPVCTPSPTSAPVCIAGTGTDNYGGLCSFLCHFGYCPPPCTCTATGPRVPAPSGVNVYGAGINPDDDSLCEWSCSHGYCPPTACTSVPGASGGDGTWCTAGTGVDGYDGLCKFSCSYGFCPSPCACTTYGAEPALPFDQMVSVDGYGLEPGYDSLCAFACAYNYCPNTACSSTTPGNGAGGGGSSSTVCVAGTGEGNYGGLCSFNCHFGYCPSPCTCTATSTTEVPPPAITNVDGAGIDPGDDSLCSFACLHGYCPPTACTSTAGPGGDGLVCVAGIGDDNYIGLCKFNCGYGYCPPPCTCTATGTAVPAPAITDTNGMGLNPADDSLCSFACSYGYCPETACISTSGDSDLPICTAGTGDGNYGTLCSFMCGLGFCPTPCTCTANGTQIAPPAVVNTFGVGVDPSYDSLCEFACSLGFCPASGCSSTSGTSSCTAGTGSGLFAPLCVFTCAFGFCPPPCSCSSIGPVIGPPPIVNILGSGIEPSLDTLCVFSCARGFCPATACKTSSSGCEGDNCDCDEPKTASACSVDCPATVVPWTTVTGSCTTTCTSTSTACNAVDSTTTSYSTTTLTYPSLETGTADPIYTQDLGGLEASWVYGEMQSLLSAESAAVGEAASTTTAIATPSIVSITPTGPLQTDTTLPTDLPTLTTSAISRNTNPCLAYTTITSCNAIGGQNIACATSTLCGVYSTPQSAPATTTSASSPTHHCLEFYFEADSDLTTVWQAIVLDNNAQVCNVILTGVTNTPIFACGNGYSVRVDASNPRVNYINTWYTSPQSNGEVFFEVPLLSDVTHNCGTLNAPLQCRIGKWESPGSC</sequence>
<keyword evidence="3" id="KW-1185">Reference proteome</keyword>
<evidence type="ECO:0000313" key="2">
    <source>
        <dbReference type="EMBL" id="KAG4412719.1"/>
    </source>
</evidence>
<dbReference type="GO" id="GO:0051118">
    <property type="term" value="F:glucan endo-1,3-alpha-glucosidase activity"/>
    <property type="evidence" value="ECO:0007669"/>
    <property type="project" value="InterPro"/>
</dbReference>
<dbReference type="PANTHER" id="PTHR43173">
    <property type="entry name" value="ABC1 FAMILY PROTEIN"/>
    <property type="match status" value="1"/>
</dbReference>
<accession>A0A8H7T3D1</accession>
<evidence type="ECO:0008006" key="4">
    <source>
        <dbReference type="Google" id="ProtNLM"/>
    </source>
</evidence>
<dbReference type="CDD" id="cd11577">
    <property type="entry name" value="GH71"/>
    <property type="match status" value="1"/>
</dbReference>
<dbReference type="EMBL" id="JAFJYH010000359">
    <property type="protein sequence ID" value="KAG4412719.1"/>
    <property type="molecule type" value="Genomic_DNA"/>
</dbReference>
<dbReference type="InterPro" id="IPR005197">
    <property type="entry name" value="Glyco_hydro_71"/>
</dbReference>
<dbReference type="OrthoDB" id="1046782at2759"/>
<evidence type="ECO:0000313" key="3">
    <source>
        <dbReference type="Proteomes" id="UP000664132"/>
    </source>
</evidence>
<protein>
    <recommendedName>
        <fullName evidence="4">Glycoside hydrolase family 71 protein</fullName>
    </recommendedName>
</protein>
<keyword evidence="1" id="KW-0732">Signal</keyword>
<evidence type="ECO:0000256" key="1">
    <source>
        <dbReference type="SAM" id="SignalP"/>
    </source>
</evidence>
<comment type="caution">
    <text evidence="2">The sequence shown here is derived from an EMBL/GenBank/DDBJ whole genome shotgun (WGS) entry which is preliminary data.</text>
</comment>
<dbReference type="InterPro" id="IPR051130">
    <property type="entry name" value="Mito_struct-func_regulator"/>
</dbReference>
<reference evidence="2" key="1">
    <citation type="submission" date="2021-02" db="EMBL/GenBank/DDBJ databases">
        <title>Genome sequence Cadophora malorum strain M34.</title>
        <authorList>
            <person name="Stefanovic E."/>
            <person name="Vu D."/>
            <person name="Scully C."/>
            <person name="Dijksterhuis J."/>
            <person name="Roader J."/>
            <person name="Houbraken J."/>
        </authorList>
    </citation>
    <scope>NUCLEOTIDE SEQUENCE</scope>
    <source>
        <strain evidence="2">M34</strain>
    </source>
</reference>
<dbReference type="Gene3D" id="3.20.20.80">
    <property type="entry name" value="Glycosidases"/>
    <property type="match status" value="1"/>
</dbReference>
<feature type="signal peptide" evidence="1">
    <location>
        <begin position="1"/>
        <end position="21"/>
    </location>
</feature>